<reference evidence="2" key="1">
    <citation type="journal article" date="2014" name="Front. Microbiol.">
        <title>High frequency of phylogenetically diverse reductive dehalogenase-homologous genes in deep subseafloor sedimentary metagenomes.</title>
        <authorList>
            <person name="Kawai M."/>
            <person name="Futagami T."/>
            <person name="Toyoda A."/>
            <person name="Takaki Y."/>
            <person name="Nishi S."/>
            <person name="Hori S."/>
            <person name="Arai W."/>
            <person name="Tsubouchi T."/>
            <person name="Morono Y."/>
            <person name="Uchiyama I."/>
            <person name="Ito T."/>
            <person name="Fujiyama A."/>
            <person name="Inagaki F."/>
            <person name="Takami H."/>
        </authorList>
    </citation>
    <scope>NUCLEOTIDE SEQUENCE</scope>
    <source>
        <strain evidence="2">Expedition CK06-06</strain>
    </source>
</reference>
<comment type="caution">
    <text evidence="2">The sequence shown here is derived from an EMBL/GenBank/DDBJ whole genome shotgun (WGS) entry which is preliminary data.</text>
</comment>
<feature type="non-terminal residue" evidence="2">
    <location>
        <position position="1"/>
    </location>
</feature>
<organism evidence="2">
    <name type="scientific">marine sediment metagenome</name>
    <dbReference type="NCBI Taxonomy" id="412755"/>
    <lineage>
        <taxon>unclassified sequences</taxon>
        <taxon>metagenomes</taxon>
        <taxon>ecological metagenomes</taxon>
    </lineage>
</organism>
<sequence>VILPFLVTNLVGLVSGFGGEKFMPLMASSLGAVYSLLILALVMVLLGFVLTYFVSATYVKIKRGYILNPLL</sequence>
<name>X1LXV3_9ZZZZ</name>
<feature type="transmembrane region" description="Helical" evidence="1">
    <location>
        <begin position="32"/>
        <end position="54"/>
    </location>
</feature>
<proteinExistence type="predicted"/>
<accession>X1LXV3</accession>
<keyword evidence="1" id="KW-0472">Membrane</keyword>
<evidence type="ECO:0000313" key="2">
    <source>
        <dbReference type="EMBL" id="GAI10621.1"/>
    </source>
</evidence>
<keyword evidence="1" id="KW-0812">Transmembrane</keyword>
<dbReference type="EMBL" id="BARV01013015">
    <property type="protein sequence ID" value="GAI10621.1"/>
    <property type="molecule type" value="Genomic_DNA"/>
</dbReference>
<protein>
    <submittedName>
        <fullName evidence="2">Uncharacterized protein</fullName>
    </submittedName>
</protein>
<dbReference type="AlphaFoldDB" id="X1LXV3"/>
<evidence type="ECO:0000256" key="1">
    <source>
        <dbReference type="SAM" id="Phobius"/>
    </source>
</evidence>
<keyword evidence="1" id="KW-1133">Transmembrane helix</keyword>
<gene>
    <name evidence="2" type="ORF">S06H3_23784</name>
</gene>